<protein>
    <submittedName>
        <fullName evidence="2">Uncharacterized protein</fullName>
    </submittedName>
</protein>
<dbReference type="AlphaFoldDB" id="A0A9N7VUC0"/>
<sequence length="157" mass="17481">MTPSQRVQSDELRPRENTSERNKSPVFGLHRIQQHTFETQILKTAPDRRTNLRKPVSAPYVNCSQGKMGEAHSWVVCPTWSHTLAVCALHLIAVAQPGRAHSSQSLCHFTATISRSGREEAGTVYCATSSSGRPAAQLPLQQLSIHRHQRLFTEGML</sequence>
<dbReference type="Proteomes" id="UP001153269">
    <property type="component" value="Unassembled WGS sequence"/>
</dbReference>
<proteinExistence type="predicted"/>
<organism evidence="2 3">
    <name type="scientific">Pleuronectes platessa</name>
    <name type="common">European plaice</name>
    <dbReference type="NCBI Taxonomy" id="8262"/>
    <lineage>
        <taxon>Eukaryota</taxon>
        <taxon>Metazoa</taxon>
        <taxon>Chordata</taxon>
        <taxon>Craniata</taxon>
        <taxon>Vertebrata</taxon>
        <taxon>Euteleostomi</taxon>
        <taxon>Actinopterygii</taxon>
        <taxon>Neopterygii</taxon>
        <taxon>Teleostei</taxon>
        <taxon>Neoteleostei</taxon>
        <taxon>Acanthomorphata</taxon>
        <taxon>Carangaria</taxon>
        <taxon>Pleuronectiformes</taxon>
        <taxon>Pleuronectoidei</taxon>
        <taxon>Pleuronectidae</taxon>
        <taxon>Pleuronectes</taxon>
    </lineage>
</organism>
<feature type="compositionally biased region" description="Basic and acidic residues" evidence="1">
    <location>
        <begin position="8"/>
        <end position="23"/>
    </location>
</feature>
<comment type="caution">
    <text evidence="2">The sequence shown here is derived from an EMBL/GenBank/DDBJ whole genome shotgun (WGS) entry which is preliminary data.</text>
</comment>
<accession>A0A9N7VUC0</accession>
<feature type="region of interest" description="Disordered" evidence="1">
    <location>
        <begin position="1"/>
        <end position="24"/>
    </location>
</feature>
<evidence type="ECO:0000313" key="2">
    <source>
        <dbReference type="EMBL" id="CAB1455840.1"/>
    </source>
</evidence>
<evidence type="ECO:0000313" key="3">
    <source>
        <dbReference type="Proteomes" id="UP001153269"/>
    </source>
</evidence>
<keyword evidence="3" id="KW-1185">Reference proteome</keyword>
<gene>
    <name evidence="2" type="ORF">PLEPLA_LOCUS43621</name>
</gene>
<evidence type="ECO:0000256" key="1">
    <source>
        <dbReference type="SAM" id="MobiDB-lite"/>
    </source>
</evidence>
<dbReference type="EMBL" id="CADEAL010004273">
    <property type="protein sequence ID" value="CAB1455840.1"/>
    <property type="molecule type" value="Genomic_DNA"/>
</dbReference>
<reference evidence="2" key="1">
    <citation type="submission" date="2020-03" db="EMBL/GenBank/DDBJ databases">
        <authorList>
            <person name="Weist P."/>
        </authorList>
    </citation>
    <scope>NUCLEOTIDE SEQUENCE</scope>
</reference>
<name>A0A9N7VUC0_PLEPL</name>